<evidence type="ECO:0000313" key="3">
    <source>
        <dbReference type="EMBL" id="TDS54607.1"/>
    </source>
</evidence>
<protein>
    <submittedName>
        <fullName evidence="3">Histidine kinase</fullName>
    </submittedName>
</protein>
<evidence type="ECO:0000259" key="2">
    <source>
        <dbReference type="Pfam" id="PF07730"/>
    </source>
</evidence>
<dbReference type="Gene3D" id="1.20.5.1930">
    <property type="match status" value="1"/>
</dbReference>
<dbReference type="GO" id="GO:0000155">
    <property type="term" value="F:phosphorelay sensor kinase activity"/>
    <property type="evidence" value="ECO:0007669"/>
    <property type="project" value="InterPro"/>
</dbReference>
<feature type="domain" description="Signal transduction histidine kinase subgroup 3 dimerisation and phosphoacceptor" evidence="2">
    <location>
        <begin position="58"/>
        <end position="118"/>
    </location>
</feature>
<evidence type="ECO:0000313" key="4">
    <source>
        <dbReference type="Proteomes" id="UP000295215"/>
    </source>
</evidence>
<dbReference type="EMBL" id="SOAG01000024">
    <property type="protein sequence ID" value="TDS54607.1"/>
    <property type="molecule type" value="Genomic_DNA"/>
</dbReference>
<keyword evidence="4" id="KW-1185">Reference proteome</keyword>
<dbReference type="RefSeq" id="WP_133713241.1">
    <property type="nucleotide sequence ID" value="NZ_SOAG01000024.1"/>
</dbReference>
<reference evidence="3 4" key="1">
    <citation type="submission" date="2019-03" db="EMBL/GenBank/DDBJ databases">
        <title>Genomic Encyclopedia of Archaeal and Bacterial Type Strains, Phase II (KMG-II): from individual species to whole genera.</title>
        <authorList>
            <person name="Goeker M."/>
        </authorList>
    </citation>
    <scope>NUCLEOTIDE SEQUENCE [LARGE SCALE GENOMIC DNA]</scope>
    <source>
        <strain evidence="3 4">DSM 28213</strain>
    </source>
</reference>
<dbReference type="GO" id="GO:0016020">
    <property type="term" value="C:membrane"/>
    <property type="evidence" value="ECO:0007669"/>
    <property type="project" value="InterPro"/>
</dbReference>
<keyword evidence="3" id="KW-0808">Transferase</keyword>
<accession>A0A4R7EYB0</accession>
<dbReference type="OrthoDB" id="9778366at2"/>
<dbReference type="Pfam" id="PF07730">
    <property type="entry name" value="HisKA_3"/>
    <property type="match status" value="1"/>
</dbReference>
<feature type="transmembrane region" description="Helical" evidence="1">
    <location>
        <begin position="12"/>
        <end position="32"/>
    </location>
</feature>
<keyword evidence="1" id="KW-1133">Transmembrane helix</keyword>
<comment type="caution">
    <text evidence="3">The sequence shown here is derived from an EMBL/GenBank/DDBJ whole genome shotgun (WGS) entry which is preliminary data.</text>
</comment>
<dbReference type="InterPro" id="IPR011712">
    <property type="entry name" value="Sig_transdc_His_kin_sub3_dim/P"/>
</dbReference>
<gene>
    <name evidence="3" type="ORF">C8P70_1243</name>
</gene>
<name>A0A4R7EYB0_9FLAO</name>
<organism evidence="3 4">
    <name type="scientific">Myroides indicus</name>
    <dbReference type="NCBI Taxonomy" id="1323422"/>
    <lineage>
        <taxon>Bacteria</taxon>
        <taxon>Pseudomonadati</taxon>
        <taxon>Bacteroidota</taxon>
        <taxon>Flavobacteriia</taxon>
        <taxon>Flavobacteriales</taxon>
        <taxon>Flavobacteriaceae</taxon>
        <taxon>Myroides</taxon>
    </lineage>
</organism>
<dbReference type="GO" id="GO:0046983">
    <property type="term" value="F:protein dimerization activity"/>
    <property type="evidence" value="ECO:0007669"/>
    <property type="project" value="InterPro"/>
</dbReference>
<proteinExistence type="predicted"/>
<keyword evidence="3" id="KW-0418">Kinase</keyword>
<sequence>MENGQSLEWVFWLGTLMMSFLAVSVIFLAVFYQRKVFEITQRETAVSIKAALKAEEKERNRVAADLHDGISGNLSAILNLVRLLEVTEKKEAVVELTKEIKKALETSLNGVQRISYNLDASFIRKTGLASGIKRFFSPNTKLVRYSRTRRLSSAGTPSVPF</sequence>
<keyword evidence="1" id="KW-0472">Membrane</keyword>
<keyword evidence="1" id="KW-0812">Transmembrane</keyword>
<dbReference type="AlphaFoldDB" id="A0A4R7EYB0"/>
<dbReference type="Proteomes" id="UP000295215">
    <property type="component" value="Unassembled WGS sequence"/>
</dbReference>
<evidence type="ECO:0000256" key="1">
    <source>
        <dbReference type="SAM" id="Phobius"/>
    </source>
</evidence>